<dbReference type="EMBL" id="ML119669">
    <property type="protein sequence ID" value="RPA82751.1"/>
    <property type="molecule type" value="Genomic_DNA"/>
</dbReference>
<feature type="compositionally biased region" description="Low complexity" evidence="1">
    <location>
        <begin position="154"/>
        <end position="164"/>
    </location>
</feature>
<dbReference type="AlphaFoldDB" id="A0A3N4IEW8"/>
<feature type="compositionally biased region" description="Low complexity" evidence="1">
    <location>
        <begin position="231"/>
        <end position="252"/>
    </location>
</feature>
<name>A0A3N4IEW8_ASCIM</name>
<accession>A0A3N4IEW8</accession>
<feature type="compositionally biased region" description="Polar residues" evidence="1">
    <location>
        <begin position="174"/>
        <end position="189"/>
    </location>
</feature>
<feature type="compositionally biased region" description="Low complexity" evidence="1">
    <location>
        <begin position="191"/>
        <end position="205"/>
    </location>
</feature>
<sequence length="319" mass="34370">MPRSKHVEKIPFDLLNKINAHREELYRLPEYQQAPVPAIKASTFLTKTKRASNRRNNNTTSKSNNSSSSTATTLDLSLFQHDEMAKNAAKALLETPWTEEAIRERLHNARSVSPEADVSKMGNASQLGAASEELVGMDIDTASDNSASHTTGLSPFTSPSSEEPTQQKDLVPTKPTTSISRSTSSNGQRQLLLTLKVSKSGVKKTVSSKKKKTISRSVTPQPITAPHPATKRAAPSTRSTSSSATRSTISSVSATATAPLVTTTAIPTNTQTPNIPVLNTSLPRPKIRLHPMSYFDTYYGGHQNQEVNSSTTSASVSAN</sequence>
<evidence type="ECO:0000313" key="2">
    <source>
        <dbReference type="EMBL" id="RPA82751.1"/>
    </source>
</evidence>
<feature type="region of interest" description="Disordered" evidence="1">
    <location>
        <begin position="43"/>
        <end position="70"/>
    </location>
</feature>
<evidence type="ECO:0000313" key="3">
    <source>
        <dbReference type="Proteomes" id="UP000275078"/>
    </source>
</evidence>
<keyword evidence="3" id="KW-1185">Reference proteome</keyword>
<proteinExistence type="predicted"/>
<feature type="compositionally biased region" description="Polar residues" evidence="1">
    <location>
        <begin position="142"/>
        <end position="153"/>
    </location>
</feature>
<evidence type="ECO:0000256" key="1">
    <source>
        <dbReference type="SAM" id="MobiDB-lite"/>
    </source>
</evidence>
<dbReference type="Proteomes" id="UP000275078">
    <property type="component" value="Unassembled WGS sequence"/>
</dbReference>
<gene>
    <name evidence="2" type="ORF">BJ508DRAFT_83712</name>
</gene>
<protein>
    <submittedName>
        <fullName evidence="2">Uncharacterized protein</fullName>
    </submittedName>
</protein>
<feature type="compositionally biased region" description="Low complexity" evidence="1">
    <location>
        <begin position="307"/>
        <end position="319"/>
    </location>
</feature>
<feature type="compositionally biased region" description="Low complexity" evidence="1">
    <location>
        <begin position="54"/>
        <end position="70"/>
    </location>
</feature>
<reference evidence="2 3" key="1">
    <citation type="journal article" date="2018" name="Nat. Ecol. Evol.">
        <title>Pezizomycetes genomes reveal the molecular basis of ectomycorrhizal truffle lifestyle.</title>
        <authorList>
            <person name="Murat C."/>
            <person name="Payen T."/>
            <person name="Noel B."/>
            <person name="Kuo A."/>
            <person name="Morin E."/>
            <person name="Chen J."/>
            <person name="Kohler A."/>
            <person name="Krizsan K."/>
            <person name="Balestrini R."/>
            <person name="Da Silva C."/>
            <person name="Montanini B."/>
            <person name="Hainaut M."/>
            <person name="Levati E."/>
            <person name="Barry K.W."/>
            <person name="Belfiori B."/>
            <person name="Cichocki N."/>
            <person name="Clum A."/>
            <person name="Dockter R.B."/>
            <person name="Fauchery L."/>
            <person name="Guy J."/>
            <person name="Iotti M."/>
            <person name="Le Tacon F."/>
            <person name="Lindquist E.A."/>
            <person name="Lipzen A."/>
            <person name="Malagnac F."/>
            <person name="Mello A."/>
            <person name="Molinier V."/>
            <person name="Miyauchi S."/>
            <person name="Poulain J."/>
            <person name="Riccioni C."/>
            <person name="Rubini A."/>
            <person name="Sitrit Y."/>
            <person name="Splivallo R."/>
            <person name="Traeger S."/>
            <person name="Wang M."/>
            <person name="Zifcakova L."/>
            <person name="Wipf D."/>
            <person name="Zambonelli A."/>
            <person name="Paolocci F."/>
            <person name="Nowrousian M."/>
            <person name="Ottonello S."/>
            <person name="Baldrian P."/>
            <person name="Spatafora J.W."/>
            <person name="Henrissat B."/>
            <person name="Nagy L.G."/>
            <person name="Aury J.M."/>
            <person name="Wincker P."/>
            <person name="Grigoriev I.V."/>
            <person name="Bonfante P."/>
            <person name="Martin F.M."/>
        </authorList>
    </citation>
    <scope>NUCLEOTIDE SEQUENCE [LARGE SCALE GENOMIC DNA]</scope>
    <source>
        <strain evidence="2 3">RN42</strain>
    </source>
</reference>
<feature type="region of interest" description="Disordered" evidence="1">
    <location>
        <begin position="299"/>
        <end position="319"/>
    </location>
</feature>
<organism evidence="2 3">
    <name type="scientific">Ascobolus immersus RN42</name>
    <dbReference type="NCBI Taxonomy" id="1160509"/>
    <lineage>
        <taxon>Eukaryota</taxon>
        <taxon>Fungi</taxon>
        <taxon>Dikarya</taxon>
        <taxon>Ascomycota</taxon>
        <taxon>Pezizomycotina</taxon>
        <taxon>Pezizomycetes</taxon>
        <taxon>Pezizales</taxon>
        <taxon>Ascobolaceae</taxon>
        <taxon>Ascobolus</taxon>
    </lineage>
</organism>
<feature type="region of interest" description="Disordered" evidence="1">
    <location>
        <begin position="142"/>
        <end position="252"/>
    </location>
</feature>